<name>A0A803NFI5_CANSA</name>
<accession>A0A803NFI5</accession>
<evidence type="ECO:0000313" key="3">
    <source>
        <dbReference type="Proteomes" id="UP000596661"/>
    </source>
</evidence>
<feature type="transmembrane region" description="Helical" evidence="1">
    <location>
        <begin position="38"/>
        <end position="60"/>
    </location>
</feature>
<dbReference type="EMBL" id="UZAU01000019">
    <property type="status" value="NOT_ANNOTATED_CDS"/>
    <property type="molecule type" value="Genomic_DNA"/>
</dbReference>
<reference evidence="2" key="1">
    <citation type="submission" date="2018-11" db="EMBL/GenBank/DDBJ databases">
        <authorList>
            <person name="Grassa J C."/>
        </authorList>
    </citation>
    <scope>NUCLEOTIDE SEQUENCE [LARGE SCALE GENOMIC DNA]</scope>
</reference>
<dbReference type="PANTHER" id="PTHR33116">
    <property type="entry name" value="REVERSE TRANSCRIPTASE ZINC-BINDING DOMAIN-CONTAINING PROTEIN-RELATED-RELATED"/>
    <property type="match status" value="1"/>
</dbReference>
<organism evidence="2 3">
    <name type="scientific">Cannabis sativa</name>
    <name type="common">Hemp</name>
    <name type="synonym">Marijuana</name>
    <dbReference type="NCBI Taxonomy" id="3483"/>
    <lineage>
        <taxon>Eukaryota</taxon>
        <taxon>Viridiplantae</taxon>
        <taxon>Streptophyta</taxon>
        <taxon>Embryophyta</taxon>
        <taxon>Tracheophyta</taxon>
        <taxon>Spermatophyta</taxon>
        <taxon>Magnoliopsida</taxon>
        <taxon>eudicotyledons</taxon>
        <taxon>Gunneridae</taxon>
        <taxon>Pentapetalae</taxon>
        <taxon>rosids</taxon>
        <taxon>fabids</taxon>
        <taxon>Rosales</taxon>
        <taxon>Cannabaceae</taxon>
        <taxon>Cannabis</taxon>
    </lineage>
</organism>
<dbReference type="EnsemblPlants" id="evm.model.01.1081">
    <property type="protein sequence ID" value="cds.evm.model.01.1081"/>
    <property type="gene ID" value="evm.TU.01.1081"/>
</dbReference>
<evidence type="ECO:0000313" key="2">
    <source>
        <dbReference type="EnsemblPlants" id="cds.evm.model.01.1081"/>
    </source>
</evidence>
<keyword evidence="1" id="KW-1133">Transmembrane helix</keyword>
<keyword evidence="3" id="KW-1185">Reference proteome</keyword>
<keyword evidence="1" id="KW-0472">Membrane</keyword>
<dbReference type="Proteomes" id="UP000596661">
    <property type="component" value="Chromosome 1"/>
</dbReference>
<reference evidence="2" key="2">
    <citation type="submission" date="2021-03" db="UniProtKB">
        <authorList>
            <consortium name="EnsemblPlants"/>
        </authorList>
    </citation>
    <scope>IDENTIFICATION</scope>
</reference>
<protein>
    <submittedName>
        <fullName evidence="2">Uncharacterized protein</fullName>
    </submittedName>
</protein>
<dbReference type="PANTHER" id="PTHR33116:SF86">
    <property type="entry name" value="REVERSE TRANSCRIPTASE DOMAIN-CONTAINING PROTEIN"/>
    <property type="match status" value="1"/>
</dbReference>
<proteinExistence type="predicted"/>
<evidence type="ECO:0000256" key="1">
    <source>
        <dbReference type="SAM" id="Phobius"/>
    </source>
</evidence>
<sequence>MFLSKNRSSDFGFILERLKKRLEGWRLKTLSYAGRMTAVNAVALALPVYSMSTFTIPLTVCRKMDALVRRFWWTGGIEKTHFFASRIWDSLCQPKVRIFREKFCYWDNFSAVEMKATDPSIWKSILDARKIILEGSCTVIANKRDINIWWQPLIPWRGCEEFRATMEEVRIKALNLRTVSDLILHDQGQWNRGYVISLFGQTVGRQITAIDIVCGLDKDIVVWKRSPKGIFSVKEAYWLEMSTNLAVLMIRGS</sequence>
<keyword evidence="1" id="KW-0812">Transmembrane</keyword>
<dbReference type="AlphaFoldDB" id="A0A803NFI5"/>
<dbReference type="Gramene" id="evm.model.01.1081">
    <property type="protein sequence ID" value="cds.evm.model.01.1081"/>
    <property type="gene ID" value="evm.TU.01.1081"/>
</dbReference>